<organism evidence="14 15">
    <name type="scientific">Tenuifilum thalassicum</name>
    <dbReference type="NCBI Taxonomy" id="2590900"/>
    <lineage>
        <taxon>Bacteria</taxon>
        <taxon>Pseudomonadati</taxon>
        <taxon>Bacteroidota</taxon>
        <taxon>Bacteroidia</taxon>
        <taxon>Bacteroidales</taxon>
        <taxon>Tenuifilaceae</taxon>
        <taxon>Tenuifilum</taxon>
    </lineage>
</organism>
<dbReference type="InterPro" id="IPR036291">
    <property type="entry name" value="NAD(P)-bd_dom_sf"/>
</dbReference>
<keyword evidence="9 10" id="KW-0486">Methionine biosynthesis</keyword>
<evidence type="ECO:0000256" key="9">
    <source>
        <dbReference type="ARBA" id="ARBA00023167"/>
    </source>
</evidence>
<proteinExistence type="inferred from homology"/>
<dbReference type="GO" id="GO:0004412">
    <property type="term" value="F:homoserine dehydrogenase activity"/>
    <property type="evidence" value="ECO:0007669"/>
    <property type="project" value="UniProtKB-EC"/>
</dbReference>
<evidence type="ECO:0000259" key="13">
    <source>
        <dbReference type="Pfam" id="PF03447"/>
    </source>
</evidence>
<dbReference type="Pfam" id="PF00742">
    <property type="entry name" value="Homoserine_dh"/>
    <property type="match status" value="1"/>
</dbReference>
<accession>A0A7D3XDE2</accession>
<dbReference type="AlphaFoldDB" id="A0A7D3XDE2"/>
<dbReference type="GO" id="GO:0009088">
    <property type="term" value="P:threonine biosynthetic process"/>
    <property type="evidence" value="ECO:0007669"/>
    <property type="project" value="UniProtKB-UniPathway"/>
</dbReference>
<dbReference type="Gene3D" id="3.30.70.260">
    <property type="match status" value="1"/>
</dbReference>
<dbReference type="UniPathway" id="UPA00051">
    <property type="reaction ID" value="UER00465"/>
</dbReference>
<dbReference type="PROSITE" id="PS01042">
    <property type="entry name" value="HOMOSER_DHGENASE"/>
    <property type="match status" value="1"/>
</dbReference>
<evidence type="ECO:0000256" key="3">
    <source>
        <dbReference type="ARBA" id="ARBA00006753"/>
    </source>
</evidence>
<evidence type="ECO:0000259" key="12">
    <source>
        <dbReference type="Pfam" id="PF00742"/>
    </source>
</evidence>
<dbReference type="NCBIfam" id="NF004976">
    <property type="entry name" value="PRK06349.1"/>
    <property type="match status" value="1"/>
</dbReference>
<comment type="pathway">
    <text evidence="1 10">Amino-acid biosynthesis; L-threonine biosynthesis; L-threonine from L-aspartate: step 3/5.</text>
</comment>
<comment type="similarity">
    <text evidence="3 11">Belongs to the homoserine dehydrogenase family.</text>
</comment>
<comment type="catalytic activity">
    <reaction evidence="10">
        <text>L-homoserine + NADP(+) = L-aspartate 4-semialdehyde + NADPH + H(+)</text>
        <dbReference type="Rhea" id="RHEA:15761"/>
        <dbReference type="ChEBI" id="CHEBI:15378"/>
        <dbReference type="ChEBI" id="CHEBI:57476"/>
        <dbReference type="ChEBI" id="CHEBI:57783"/>
        <dbReference type="ChEBI" id="CHEBI:58349"/>
        <dbReference type="ChEBI" id="CHEBI:537519"/>
        <dbReference type="EC" id="1.1.1.3"/>
    </reaction>
</comment>
<reference evidence="14 15" key="1">
    <citation type="submission" date="2019-07" db="EMBL/GenBank/DDBJ databases">
        <title>Thalassofilum flectens gen. nov., sp. nov., a novel moderate thermophilic anaerobe from a shallow sea hot spring in Kunashir Island (Russia), representing a new family in the order Bacteroidales, and proposal of Thalassofilacea fam. nov.</title>
        <authorList>
            <person name="Kochetkova T.V."/>
            <person name="Podosokorskaya O.A."/>
            <person name="Novikov A."/>
            <person name="Elcheninov A.G."/>
            <person name="Toshchakov S.V."/>
            <person name="Kublanov I.V."/>
        </authorList>
    </citation>
    <scope>NUCLEOTIDE SEQUENCE [LARGE SCALE GENOMIC DNA]</scope>
    <source>
        <strain evidence="14 15">38-H</strain>
    </source>
</reference>
<dbReference type="Gene3D" id="3.40.50.720">
    <property type="entry name" value="NAD(P)-binding Rossmann-like Domain"/>
    <property type="match status" value="1"/>
</dbReference>
<keyword evidence="6 10" id="KW-0028">Amino-acid biosynthesis</keyword>
<evidence type="ECO:0000256" key="4">
    <source>
        <dbReference type="ARBA" id="ARBA00013213"/>
    </source>
</evidence>
<evidence type="ECO:0000256" key="11">
    <source>
        <dbReference type="RuleBase" id="RU004171"/>
    </source>
</evidence>
<dbReference type="PANTHER" id="PTHR43331:SF1">
    <property type="entry name" value="HOMOSERINE DEHYDROGENASE"/>
    <property type="match status" value="1"/>
</dbReference>
<evidence type="ECO:0000256" key="8">
    <source>
        <dbReference type="ARBA" id="ARBA00023002"/>
    </source>
</evidence>
<name>A0A7D3XDE2_9BACT</name>
<dbReference type="SUPFAM" id="SSF55347">
    <property type="entry name" value="Glyceraldehyde-3-phosphate dehydrogenase-like, C-terminal domain"/>
    <property type="match status" value="1"/>
</dbReference>
<protein>
    <recommendedName>
        <fullName evidence="5 10">Homoserine dehydrogenase</fullName>
        <ecNumber evidence="4 10">1.1.1.3</ecNumber>
    </recommendedName>
</protein>
<dbReference type="SUPFAM" id="SSF51735">
    <property type="entry name" value="NAD(P)-binding Rossmann-fold domains"/>
    <property type="match status" value="1"/>
</dbReference>
<evidence type="ECO:0000256" key="10">
    <source>
        <dbReference type="RuleBase" id="RU000579"/>
    </source>
</evidence>
<dbReference type="KEGG" id="ttz:FHG85_01685"/>
<keyword evidence="15" id="KW-1185">Reference proteome</keyword>
<dbReference type="FunFam" id="3.30.360.10:FF:000005">
    <property type="entry name" value="Homoserine dehydrogenase"/>
    <property type="match status" value="1"/>
</dbReference>
<evidence type="ECO:0000256" key="6">
    <source>
        <dbReference type="ARBA" id="ARBA00022605"/>
    </source>
</evidence>
<dbReference type="EMBL" id="CP041345">
    <property type="protein sequence ID" value="QKG79027.1"/>
    <property type="molecule type" value="Genomic_DNA"/>
</dbReference>
<sequence length="438" mass="49604">METLTIKHKGRILKDNNVNQQVIGLFGLGNVGHALYKVISEVPKNKAYIKQVCVKQRNKTRYVPPEIITYNHNDIINDPEINLVVELIDNANEAYDIVKGALLKGKSVVSGNKTMLAHHLPELIAIQHETGAALLYDASACGSIPIIRNLEEYYDNDLLKSIKGILNGSSNYILTQIFNCGEDYSSALKKAQELGFAESNPDFDVLGFDALYKLVILAVHGFGTYVNPSNAFCYGISNISNHDVQFAREKGKKIKLVAQLQKLNHKHFTLFVIPTLIDPTDYIFNVDDEFNGVIIEGEYYDKQFLFGKGAGGFPTGSAVLSDITARFHNYRYEYKKQNYFTPPEYSTDVELELYIRYHKLTDVTILGKRKISEQYVANDYRWEIAWIKLSDLIRVKELLPKLNIFIASTGKFKFEPNEENGTKGKENDSEYVPIIDAF</sequence>
<dbReference type="PANTHER" id="PTHR43331">
    <property type="entry name" value="HOMOSERINE DEHYDROGENASE"/>
    <property type="match status" value="1"/>
</dbReference>
<feature type="domain" description="Homoserine dehydrogenase catalytic" evidence="12">
    <location>
        <begin position="145"/>
        <end position="323"/>
    </location>
</feature>
<keyword evidence="10" id="KW-0521">NADP</keyword>
<dbReference type="GO" id="GO:0009086">
    <property type="term" value="P:methionine biosynthetic process"/>
    <property type="evidence" value="ECO:0007669"/>
    <property type="project" value="UniProtKB-KW"/>
</dbReference>
<dbReference type="EC" id="1.1.1.3" evidence="4 10"/>
<dbReference type="GO" id="GO:0050661">
    <property type="term" value="F:NADP binding"/>
    <property type="evidence" value="ECO:0007669"/>
    <property type="project" value="InterPro"/>
</dbReference>
<keyword evidence="8 10" id="KW-0560">Oxidoreductase</keyword>
<evidence type="ECO:0000256" key="7">
    <source>
        <dbReference type="ARBA" id="ARBA00022697"/>
    </source>
</evidence>
<evidence type="ECO:0000313" key="15">
    <source>
        <dbReference type="Proteomes" id="UP000500961"/>
    </source>
</evidence>
<evidence type="ECO:0000256" key="2">
    <source>
        <dbReference type="ARBA" id="ARBA00005062"/>
    </source>
</evidence>
<dbReference type="Proteomes" id="UP000500961">
    <property type="component" value="Chromosome"/>
</dbReference>
<comment type="pathway">
    <text evidence="2 10">Amino-acid biosynthesis; L-methionine biosynthesis via de novo pathway; L-homoserine from L-aspartate: step 3/3.</text>
</comment>
<dbReference type="InterPro" id="IPR019811">
    <property type="entry name" value="HDH_CS"/>
</dbReference>
<evidence type="ECO:0000256" key="1">
    <source>
        <dbReference type="ARBA" id="ARBA00005056"/>
    </source>
</evidence>
<dbReference type="Pfam" id="PF03447">
    <property type="entry name" value="NAD_binding_3"/>
    <property type="match status" value="1"/>
</dbReference>
<evidence type="ECO:0000313" key="14">
    <source>
        <dbReference type="EMBL" id="QKG79027.1"/>
    </source>
</evidence>
<dbReference type="RefSeq" id="WP_173072544.1">
    <property type="nucleotide sequence ID" value="NZ_CP041345.1"/>
</dbReference>
<keyword evidence="7 10" id="KW-0791">Threonine biosynthesis</keyword>
<dbReference type="UniPathway" id="UPA00050">
    <property type="reaction ID" value="UER00063"/>
</dbReference>
<feature type="domain" description="Aspartate/homoserine dehydrogenase NAD-binding" evidence="13">
    <location>
        <begin position="27"/>
        <end position="136"/>
    </location>
</feature>
<dbReference type="InterPro" id="IPR001342">
    <property type="entry name" value="HDH_cat"/>
</dbReference>
<dbReference type="InterPro" id="IPR005106">
    <property type="entry name" value="Asp/hSer_DH_NAD-bd"/>
</dbReference>
<gene>
    <name evidence="14" type="ORF">FHG85_01685</name>
</gene>
<dbReference type="Gene3D" id="3.30.360.10">
    <property type="entry name" value="Dihydrodipicolinate Reductase, domain 2"/>
    <property type="match status" value="1"/>
</dbReference>
<evidence type="ECO:0000256" key="5">
    <source>
        <dbReference type="ARBA" id="ARBA00013376"/>
    </source>
</evidence>